<organism evidence="2 3">
    <name type="scientific">Brevundimonas kwangchunensis</name>
    <dbReference type="NCBI Taxonomy" id="322163"/>
    <lineage>
        <taxon>Bacteria</taxon>
        <taxon>Pseudomonadati</taxon>
        <taxon>Pseudomonadota</taxon>
        <taxon>Alphaproteobacteria</taxon>
        <taxon>Caulobacterales</taxon>
        <taxon>Caulobacteraceae</taxon>
        <taxon>Brevundimonas</taxon>
    </lineage>
</organism>
<sequence>MRALLVAALAAPLLSGCVIYANEGGDKDVVVRAASHGDLVRPPLEAVRNARIQDGRLIVRVDSNGCTEVSDFAVELTSTVDGWTEAAVNRTDQDLCKALVPDGVEVSWSFSELGVEPGTPLRLLNPTRL</sequence>
<dbReference type="Proteomes" id="UP001501352">
    <property type="component" value="Unassembled WGS sequence"/>
</dbReference>
<dbReference type="EMBL" id="BAAAGA010000001">
    <property type="protein sequence ID" value="GAA0610025.1"/>
    <property type="molecule type" value="Genomic_DNA"/>
</dbReference>
<protein>
    <recommendedName>
        <fullName evidence="4">Lipoprotein</fullName>
    </recommendedName>
</protein>
<evidence type="ECO:0000313" key="3">
    <source>
        <dbReference type="Proteomes" id="UP001501352"/>
    </source>
</evidence>
<feature type="signal peptide" evidence="1">
    <location>
        <begin position="1"/>
        <end position="21"/>
    </location>
</feature>
<dbReference type="PROSITE" id="PS51257">
    <property type="entry name" value="PROKAR_LIPOPROTEIN"/>
    <property type="match status" value="1"/>
</dbReference>
<reference evidence="2 3" key="1">
    <citation type="journal article" date="2019" name="Int. J. Syst. Evol. Microbiol.">
        <title>The Global Catalogue of Microorganisms (GCM) 10K type strain sequencing project: providing services to taxonomists for standard genome sequencing and annotation.</title>
        <authorList>
            <consortium name="The Broad Institute Genomics Platform"/>
            <consortium name="The Broad Institute Genome Sequencing Center for Infectious Disease"/>
            <person name="Wu L."/>
            <person name="Ma J."/>
        </authorList>
    </citation>
    <scope>NUCLEOTIDE SEQUENCE [LARGE SCALE GENOMIC DNA]</scope>
    <source>
        <strain evidence="2 3">JCM 12928</strain>
    </source>
</reference>
<evidence type="ECO:0000313" key="2">
    <source>
        <dbReference type="EMBL" id="GAA0610025.1"/>
    </source>
</evidence>
<dbReference type="RefSeq" id="WP_343788718.1">
    <property type="nucleotide sequence ID" value="NZ_BAAAGA010000001.1"/>
</dbReference>
<evidence type="ECO:0008006" key="4">
    <source>
        <dbReference type="Google" id="ProtNLM"/>
    </source>
</evidence>
<accession>A0ABN1GEV1</accession>
<comment type="caution">
    <text evidence="2">The sequence shown here is derived from an EMBL/GenBank/DDBJ whole genome shotgun (WGS) entry which is preliminary data.</text>
</comment>
<keyword evidence="3" id="KW-1185">Reference proteome</keyword>
<proteinExistence type="predicted"/>
<evidence type="ECO:0000256" key="1">
    <source>
        <dbReference type="SAM" id="SignalP"/>
    </source>
</evidence>
<keyword evidence="1" id="KW-0732">Signal</keyword>
<name>A0ABN1GEV1_9CAUL</name>
<gene>
    <name evidence="2" type="ORF">GCM10009422_01030</name>
</gene>
<feature type="chain" id="PRO_5046726517" description="Lipoprotein" evidence="1">
    <location>
        <begin position="22"/>
        <end position="129"/>
    </location>
</feature>